<dbReference type="InterPro" id="IPR058017">
    <property type="entry name" value="At3g28540-like_C"/>
</dbReference>
<keyword evidence="7" id="KW-1185">Reference proteome</keyword>
<dbReference type="InterPro" id="IPR050747">
    <property type="entry name" value="Mitochondrial_chaperone_BCS1"/>
</dbReference>
<dbReference type="Gene3D" id="3.40.395.10">
    <property type="entry name" value="Adenoviral Proteinase, Chain A"/>
    <property type="match status" value="1"/>
</dbReference>
<evidence type="ECO:0000313" key="6">
    <source>
        <dbReference type="EMBL" id="KAJ9540801.1"/>
    </source>
</evidence>
<dbReference type="InterPro" id="IPR003653">
    <property type="entry name" value="Peptidase_C48_C"/>
</dbReference>
<dbReference type="InterPro" id="IPR058352">
    <property type="entry name" value="DUF8039"/>
</dbReference>
<feature type="compositionally biased region" description="Polar residues" evidence="4">
    <location>
        <begin position="229"/>
        <end position="239"/>
    </location>
</feature>
<evidence type="ECO:0000256" key="2">
    <source>
        <dbReference type="ARBA" id="ARBA00022670"/>
    </source>
</evidence>
<gene>
    <name evidence="6" type="ORF">OSB04_027307</name>
</gene>
<dbReference type="SUPFAM" id="SSF54001">
    <property type="entry name" value="Cysteine proteinases"/>
    <property type="match status" value="1"/>
</dbReference>
<evidence type="ECO:0000256" key="1">
    <source>
        <dbReference type="ARBA" id="ARBA00005234"/>
    </source>
</evidence>
<feature type="domain" description="Ubiquitin-like protease family profile" evidence="5">
    <location>
        <begin position="452"/>
        <end position="622"/>
    </location>
</feature>
<dbReference type="Pfam" id="PF00004">
    <property type="entry name" value="AAA"/>
    <property type="match status" value="2"/>
</dbReference>
<feature type="region of interest" description="Disordered" evidence="4">
    <location>
        <begin position="379"/>
        <end position="401"/>
    </location>
</feature>
<dbReference type="PROSITE" id="PS50600">
    <property type="entry name" value="ULP_PROTEASE"/>
    <property type="match status" value="1"/>
</dbReference>
<dbReference type="Pfam" id="PF25568">
    <property type="entry name" value="AAA_lid_At3g28540"/>
    <property type="match status" value="1"/>
</dbReference>
<dbReference type="Proteomes" id="UP001172457">
    <property type="component" value="Chromosome 7"/>
</dbReference>
<feature type="region of interest" description="Disordered" evidence="4">
    <location>
        <begin position="229"/>
        <end position="249"/>
    </location>
</feature>
<dbReference type="SUPFAM" id="SSF52540">
    <property type="entry name" value="P-loop containing nucleoside triphosphate hydrolases"/>
    <property type="match status" value="2"/>
</dbReference>
<organism evidence="6 7">
    <name type="scientific">Centaurea solstitialis</name>
    <name type="common">yellow star-thistle</name>
    <dbReference type="NCBI Taxonomy" id="347529"/>
    <lineage>
        <taxon>Eukaryota</taxon>
        <taxon>Viridiplantae</taxon>
        <taxon>Streptophyta</taxon>
        <taxon>Embryophyta</taxon>
        <taxon>Tracheophyta</taxon>
        <taxon>Spermatophyta</taxon>
        <taxon>Magnoliopsida</taxon>
        <taxon>eudicotyledons</taxon>
        <taxon>Gunneridae</taxon>
        <taxon>Pentapetalae</taxon>
        <taxon>asterids</taxon>
        <taxon>campanulids</taxon>
        <taxon>Asterales</taxon>
        <taxon>Asteraceae</taxon>
        <taxon>Carduoideae</taxon>
        <taxon>Cardueae</taxon>
        <taxon>Centaureinae</taxon>
        <taxon>Centaurea</taxon>
    </lineage>
</organism>
<dbReference type="GO" id="GO:0006508">
    <property type="term" value="P:proteolysis"/>
    <property type="evidence" value="ECO:0007669"/>
    <property type="project" value="UniProtKB-KW"/>
</dbReference>
<dbReference type="Gene3D" id="6.10.280.40">
    <property type="match status" value="1"/>
</dbReference>
<evidence type="ECO:0000313" key="7">
    <source>
        <dbReference type="Proteomes" id="UP001172457"/>
    </source>
</evidence>
<dbReference type="Pfam" id="PF26133">
    <property type="entry name" value="DUF8039"/>
    <property type="match status" value="1"/>
</dbReference>
<dbReference type="PANTHER" id="PTHR23070">
    <property type="entry name" value="BCS1 AAA-TYPE ATPASE"/>
    <property type="match status" value="1"/>
</dbReference>
<keyword evidence="3" id="KW-0378">Hydrolase</keyword>
<comment type="caution">
    <text evidence="6">The sequence shown here is derived from an EMBL/GenBank/DDBJ whole genome shotgun (WGS) entry which is preliminary data.</text>
</comment>
<protein>
    <recommendedName>
        <fullName evidence="5">Ubiquitin-like protease family profile domain-containing protein</fullName>
    </recommendedName>
</protein>
<reference evidence="6" key="1">
    <citation type="submission" date="2023-03" db="EMBL/GenBank/DDBJ databases">
        <title>Chromosome-scale reference genome and RAD-based genetic map of yellow starthistle (Centaurea solstitialis) reveal putative structural variation and QTLs associated with invader traits.</title>
        <authorList>
            <person name="Reatini B."/>
            <person name="Cang F.A."/>
            <person name="Jiang Q."/>
            <person name="Mckibben M.T.W."/>
            <person name="Barker M.S."/>
            <person name="Rieseberg L.H."/>
            <person name="Dlugosch K.M."/>
        </authorList>
    </citation>
    <scope>NUCLEOTIDE SEQUENCE</scope>
    <source>
        <strain evidence="6">CAN-66</strain>
        <tissue evidence="6">Leaf</tissue>
    </source>
</reference>
<keyword evidence="2" id="KW-0645">Protease</keyword>
<name>A0AA38WA45_9ASTR</name>
<dbReference type="InterPro" id="IPR038765">
    <property type="entry name" value="Papain-like_cys_pep_sf"/>
</dbReference>
<proteinExistence type="inferred from homology"/>
<dbReference type="EMBL" id="JARYMX010000007">
    <property type="protein sequence ID" value="KAJ9540801.1"/>
    <property type="molecule type" value="Genomic_DNA"/>
</dbReference>
<dbReference type="AlphaFoldDB" id="A0AA38WA45"/>
<evidence type="ECO:0000259" key="5">
    <source>
        <dbReference type="PROSITE" id="PS50600"/>
    </source>
</evidence>
<accession>A0AA38WA45</accession>
<dbReference type="InterPro" id="IPR003959">
    <property type="entry name" value="ATPase_AAA_core"/>
</dbReference>
<evidence type="ECO:0000256" key="4">
    <source>
        <dbReference type="SAM" id="MobiDB-lite"/>
    </source>
</evidence>
<dbReference type="Gene3D" id="3.40.50.300">
    <property type="entry name" value="P-loop containing nucleotide triphosphate hydrolases"/>
    <property type="match status" value="1"/>
</dbReference>
<dbReference type="GO" id="GO:0008234">
    <property type="term" value="F:cysteine-type peptidase activity"/>
    <property type="evidence" value="ECO:0007669"/>
    <property type="project" value="InterPro"/>
</dbReference>
<dbReference type="GO" id="GO:0016887">
    <property type="term" value="F:ATP hydrolysis activity"/>
    <property type="evidence" value="ECO:0007669"/>
    <property type="project" value="InterPro"/>
</dbReference>
<dbReference type="GO" id="GO:0005524">
    <property type="term" value="F:ATP binding"/>
    <property type="evidence" value="ECO:0007669"/>
    <property type="project" value="InterPro"/>
</dbReference>
<comment type="similarity">
    <text evidence="1">Belongs to the peptidase C48 family.</text>
</comment>
<dbReference type="Pfam" id="PF02902">
    <property type="entry name" value="Peptidase_C48"/>
    <property type="match status" value="1"/>
</dbReference>
<sequence>MDANLKEMVKKDLDRFVARREYYRKVGKAWKRGYLLYGPPGTGKSSLIAAMANYLNFDIYDLELTDIKSNSELRSLLVATANSSILVVEDIDCSAVLHDRVAVEAAKKKGDYKIVKDRQASEGLWIPRPGEDVLIAVLGPEHPGRTKGVSHTVGLKKTISRISEKKRKTRTSVDIDWEEKRMNFEAECEEKRKNFAAECEEKKRLFNAEFEEKSKLLDAKFEKMMQLTSKHNGTHDGSPNPSPGMRKSSCGSVPCLDEFDGVHLPAPCELLAIDGNYKFPCAKAMVHSIGSGLCHSVPVKENYVKVLVDQVKSYFASYPLPVPNEEMGELGEARNSFIQWPRDAIVLTQASKSQNVIHDEGNSIQPPIVAKSLPVHPSVPVKSSQLSQGKRKKTTPKKQTLSSKSVIPMQTLIKRPKELQSLYRRWESLSNPEQGISIQVEPGVFGSQSFEFMIFREDIHCLVNKRWIDHTIIAWFQVFLHGVMQKNEKNRCGFICPSWIHANECISNKDGVIGKIASVMSDNQHLSFFLAPYLQSGHWTLILIFPRRCTAYVLDPIMSKEKMADFYIVKEHVEVAVTRYHENVGSCNTNKLTPFRWEFSKCNQQVSSWECGYYVMHFMFNFVMDQQSQFPNKVTLLGFLNCMDGLWSSCGDERIIIFTTNRKEKLDPTLLRPGRMHVHIHMSYCTPCGFRLLASNYLGISQHECFEEIEDLIRKVDVTPSEVAEQLLKNDDPEIALGGLIEVCEMKRETKMKKAEAKARKEELTTKEIEKKVEDVEGTCVPISIG</sequence>
<evidence type="ECO:0000256" key="3">
    <source>
        <dbReference type="ARBA" id="ARBA00022801"/>
    </source>
</evidence>
<dbReference type="InterPro" id="IPR027417">
    <property type="entry name" value="P-loop_NTPase"/>
</dbReference>